<comment type="subcellular location">
    <subcellularLocation>
        <location evidence="1">Cell membrane</location>
        <topology evidence="1">Multi-pass membrane protein</topology>
    </subcellularLocation>
</comment>
<sequence length="302" mass="31862">MDAVSLLQLASTFLLNASFAWLLGAWCARRWMRADGASRRDFEPALRRLDRMAAGLGVVSGAVGLLAATAIMGDVGLREACPMFWQMLTGTDYGRAGCVTIAAMVALLVLRWTGRTGLSRRTGDVGVLLALGLFALTRASMGHAGEEGYWSVALAAEAIHYAAIGVWLGVVLLSAWFSLDDARCSAGEIGAQDTYLCRMSHAAMAAVMAIVVTGVYSAWRRVGTPDHLLHTGYGAILLAKMALVLAAIALGGYNKVIGLPAASRSHRGLVRVRAVLRLESVVLLATLLAASILVSLQPPAAQ</sequence>
<dbReference type="GO" id="GO:0006825">
    <property type="term" value="P:copper ion transport"/>
    <property type="evidence" value="ECO:0007669"/>
    <property type="project" value="InterPro"/>
</dbReference>
<feature type="transmembrane region" description="Helical" evidence="6">
    <location>
        <begin position="49"/>
        <end position="73"/>
    </location>
</feature>
<evidence type="ECO:0000313" key="8">
    <source>
        <dbReference type="EMBL" id="MBA5605570.1"/>
    </source>
</evidence>
<feature type="transmembrane region" description="Helical" evidence="6">
    <location>
        <begin position="159"/>
        <end position="179"/>
    </location>
</feature>
<gene>
    <name evidence="8" type="ORF">H3H36_09375</name>
</gene>
<name>A0A7W2I6P0_9BURK</name>
<keyword evidence="9" id="KW-1185">Reference proteome</keyword>
<evidence type="ECO:0000256" key="6">
    <source>
        <dbReference type="SAM" id="Phobius"/>
    </source>
</evidence>
<dbReference type="RefSeq" id="WP_182216607.1">
    <property type="nucleotide sequence ID" value="NZ_JACEZS010000006.1"/>
</dbReference>
<dbReference type="InterPro" id="IPR032694">
    <property type="entry name" value="CopC/D"/>
</dbReference>
<feature type="domain" description="Copper resistance protein D" evidence="7">
    <location>
        <begin position="196"/>
        <end position="293"/>
    </location>
</feature>
<feature type="transmembrane region" description="Helical" evidence="6">
    <location>
        <begin position="200"/>
        <end position="219"/>
    </location>
</feature>
<dbReference type="Proteomes" id="UP000566711">
    <property type="component" value="Unassembled WGS sequence"/>
</dbReference>
<dbReference type="PANTHER" id="PTHR34820:SF4">
    <property type="entry name" value="INNER MEMBRANE PROTEIN YEBZ"/>
    <property type="match status" value="1"/>
</dbReference>
<dbReference type="InterPro" id="IPR008457">
    <property type="entry name" value="Cu-R_CopD_dom"/>
</dbReference>
<feature type="transmembrane region" description="Helical" evidence="6">
    <location>
        <begin position="6"/>
        <end position="28"/>
    </location>
</feature>
<dbReference type="GO" id="GO:0005886">
    <property type="term" value="C:plasma membrane"/>
    <property type="evidence" value="ECO:0007669"/>
    <property type="project" value="UniProtKB-SubCell"/>
</dbReference>
<evidence type="ECO:0000256" key="4">
    <source>
        <dbReference type="ARBA" id="ARBA00022989"/>
    </source>
</evidence>
<evidence type="ECO:0000256" key="5">
    <source>
        <dbReference type="ARBA" id="ARBA00023136"/>
    </source>
</evidence>
<protein>
    <submittedName>
        <fullName evidence="8">CopD family protein</fullName>
    </submittedName>
</protein>
<feature type="transmembrane region" description="Helical" evidence="6">
    <location>
        <begin position="274"/>
        <end position="296"/>
    </location>
</feature>
<feature type="transmembrane region" description="Helical" evidence="6">
    <location>
        <begin position="93"/>
        <end position="110"/>
    </location>
</feature>
<dbReference type="PANTHER" id="PTHR34820">
    <property type="entry name" value="INNER MEMBRANE PROTEIN YEBZ"/>
    <property type="match status" value="1"/>
</dbReference>
<evidence type="ECO:0000256" key="1">
    <source>
        <dbReference type="ARBA" id="ARBA00004651"/>
    </source>
</evidence>
<dbReference type="EMBL" id="JACEZS010000006">
    <property type="protein sequence ID" value="MBA5605570.1"/>
    <property type="molecule type" value="Genomic_DNA"/>
</dbReference>
<evidence type="ECO:0000256" key="2">
    <source>
        <dbReference type="ARBA" id="ARBA00022475"/>
    </source>
</evidence>
<proteinExistence type="predicted"/>
<keyword evidence="3 6" id="KW-0812">Transmembrane</keyword>
<feature type="transmembrane region" description="Helical" evidence="6">
    <location>
        <begin position="231"/>
        <end position="253"/>
    </location>
</feature>
<evidence type="ECO:0000259" key="7">
    <source>
        <dbReference type="Pfam" id="PF05425"/>
    </source>
</evidence>
<keyword evidence="5 6" id="KW-0472">Membrane</keyword>
<accession>A0A7W2I6P0</accession>
<feature type="transmembrane region" description="Helical" evidence="6">
    <location>
        <begin position="122"/>
        <end position="139"/>
    </location>
</feature>
<reference evidence="8 9" key="1">
    <citation type="submission" date="2020-07" db="EMBL/GenBank/DDBJ databases">
        <title>Novel species isolated from subtropical streams in China.</title>
        <authorList>
            <person name="Lu H."/>
        </authorList>
    </citation>
    <scope>NUCLEOTIDE SEQUENCE [LARGE SCALE GENOMIC DNA]</scope>
    <source>
        <strain evidence="8 9">FT3S</strain>
    </source>
</reference>
<keyword evidence="2" id="KW-1003">Cell membrane</keyword>
<dbReference type="AlphaFoldDB" id="A0A7W2I6P0"/>
<keyword evidence="4 6" id="KW-1133">Transmembrane helix</keyword>
<evidence type="ECO:0000256" key="3">
    <source>
        <dbReference type="ARBA" id="ARBA00022692"/>
    </source>
</evidence>
<evidence type="ECO:0000313" key="9">
    <source>
        <dbReference type="Proteomes" id="UP000566711"/>
    </source>
</evidence>
<comment type="caution">
    <text evidence="8">The sequence shown here is derived from an EMBL/GenBank/DDBJ whole genome shotgun (WGS) entry which is preliminary data.</text>
</comment>
<dbReference type="Pfam" id="PF05425">
    <property type="entry name" value="CopD"/>
    <property type="match status" value="1"/>
</dbReference>
<organism evidence="8 9">
    <name type="scientific">Rugamonas fusca</name>
    <dbReference type="NCBI Taxonomy" id="2758568"/>
    <lineage>
        <taxon>Bacteria</taxon>
        <taxon>Pseudomonadati</taxon>
        <taxon>Pseudomonadota</taxon>
        <taxon>Betaproteobacteria</taxon>
        <taxon>Burkholderiales</taxon>
        <taxon>Oxalobacteraceae</taxon>
        <taxon>Telluria group</taxon>
        <taxon>Rugamonas</taxon>
    </lineage>
</organism>